<feature type="compositionally biased region" description="Basic and acidic residues" evidence="1">
    <location>
        <begin position="21"/>
        <end position="40"/>
    </location>
</feature>
<proteinExistence type="predicted"/>
<keyword evidence="4" id="KW-1185">Reference proteome</keyword>
<evidence type="ECO:0000313" key="3">
    <source>
        <dbReference type="EMBL" id="EIW77324.1"/>
    </source>
</evidence>
<dbReference type="RefSeq" id="XP_007772714.1">
    <property type="nucleotide sequence ID" value="XM_007774524.1"/>
</dbReference>
<keyword evidence="2" id="KW-0472">Membrane</keyword>
<feature type="region of interest" description="Disordered" evidence="1">
    <location>
        <begin position="21"/>
        <end position="53"/>
    </location>
</feature>
<evidence type="ECO:0000256" key="2">
    <source>
        <dbReference type="SAM" id="Phobius"/>
    </source>
</evidence>
<dbReference type="OrthoDB" id="3061388at2759"/>
<name>A0A5M3MEV0_CONPW</name>
<sequence length="164" mass="18156">MSTTPDALLVVGLPSKDAEALQDAARRTSDDPLYTEEGHDLSSCSKSPQTEPANVVDPPRTAMWLFIFGWICPFLWMAGTVMYFMERMSPVVTMNLTMGSSDAAMGGSYVVSLSKDQIERRVRQRRSALKWGLGSVCMLSIEVLVAIAMVIMIGVETNGRFEYY</sequence>
<feature type="transmembrane region" description="Helical" evidence="2">
    <location>
        <begin position="131"/>
        <end position="155"/>
    </location>
</feature>
<feature type="compositionally biased region" description="Polar residues" evidence="1">
    <location>
        <begin position="42"/>
        <end position="52"/>
    </location>
</feature>
<dbReference type="KEGG" id="cput:CONPUDRAFT_139258"/>
<evidence type="ECO:0000256" key="1">
    <source>
        <dbReference type="SAM" id="MobiDB-lite"/>
    </source>
</evidence>
<protein>
    <submittedName>
        <fullName evidence="3">Uncharacterized protein</fullName>
    </submittedName>
</protein>
<keyword evidence="2" id="KW-1133">Transmembrane helix</keyword>
<evidence type="ECO:0000313" key="4">
    <source>
        <dbReference type="Proteomes" id="UP000053558"/>
    </source>
</evidence>
<dbReference type="Proteomes" id="UP000053558">
    <property type="component" value="Unassembled WGS sequence"/>
</dbReference>
<organism evidence="3 4">
    <name type="scientific">Coniophora puteana (strain RWD-64-598)</name>
    <name type="common">Brown rot fungus</name>
    <dbReference type="NCBI Taxonomy" id="741705"/>
    <lineage>
        <taxon>Eukaryota</taxon>
        <taxon>Fungi</taxon>
        <taxon>Dikarya</taxon>
        <taxon>Basidiomycota</taxon>
        <taxon>Agaricomycotina</taxon>
        <taxon>Agaricomycetes</taxon>
        <taxon>Agaricomycetidae</taxon>
        <taxon>Boletales</taxon>
        <taxon>Coniophorineae</taxon>
        <taxon>Coniophoraceae</taxon>
        <taxon>Coniophora</taxon>
    </lineage>
</organism>
<feature type="transmembrane region" description="Helical" evidence="2">
    <location>
        <begin position="62"/>
        <end position="85"/>
    </location>
</feature>
<comment type="caution">
    <text evidence="3">The sequence shown here is derived from an EMBL/GenBank/DDBJ whole genome shotgun (WGS) entry which is preliminary data.</text>
</comment>
<keyword evidence="2" id="KW-0812">Transmembrane</keyword>
<dbReference type="GeneID" id="19201317"/>
<dbReference type="AlphaFoldDB" id="A0A5M3MEV0"/>
<gene>
    <name evidence="3" type="ORF">CONPUDRAFT_139258</name>
</gene>
<reference evidence="4" key="1">
    <citation type="journal article" date="2012" name="Science">
        <title>The Paleozoic origin of enzymatic lignin decomposition reconstructed from 31 fungal genomes.</title>
        <authorList>
            <person name="Floudas D."/>
            <person name="Binder M."/>
            <person name="Riley R."/>
            <person name="Barry K."/>
            <person name="Blanchette R.A."/>
            <person name="Henrissat B."/>
            <person name="Martinez A.T."/>
            <person name="Otillar R."/>
            <person name="Spatafora J.W."/>
            <person name="Yadav J.S."/>
            <person name="Aerts A."/>
            <person name="Benoit I."/>
            <person name="Boyd A."/>
            <person name="Carlson A."/>
            <person name="Copeland A."/>
            <person name="Coutinho P.M."/>
            <person name="de Vries R.P."/>
            <person name="Ferreira P."/>
            <person name="Findley K."/>
            <person name="Foster B."/>
            <person name="Gaskell J."/>
            <person name="Glotzer D."/>
            <person name="Gorecki P."/>
            <person name="Heitman J."/>
            <person name="Hesse C."/>
            <person name="Hori C."/>
            <person name="Igarashi K."/>
            <person name="Jurgens J.A."/>
            <person name="Kallen N."/>
            <person name="Kersten P."/>
            <person name="Kohler A."/>
            <person name="Kuees U."/>
            <person name="Kumar T.K.A."/>
            <person name="Kuo A."/>
            <person name="LaButti K."/>
            <person name="Larrondo L.F."/>
            <person name="Lindquist E."/>
            <person name="Ling A."/>
            <person name="Lombard V."/>
            <person name="Lucas S."/>
            <person name="Lundell T."/>
            <person name="Martin R."/>
            <person name="McLaughlin D.J."/>
            <person name="Morgenstern I."/>
            <person name="Morin E."/>
            <person name="Murat C."/>
            <person name="Nagy L.G."/>
            <person name="Nolan M."/>
            <person name="Ohm R.A."/>
            <person name="Patyshakuliyeva A."/>
            <person name="Rokas A."/>
            <person name="Ruiz-Duenas F.J."/>
            <person name="Sabat G."/>
            <person name="Salamov A."/>
            <person name="Samejima M."/>
            <person name="Schmutz J."/>
            <person name="Slot J.C."/>
            <person name="St John F."/>
            <person name="Stenlid J."/>
            <person name="Sun H."/>
            <person name="Sun S."/>
            <person name="Syed K."/>
            <person name="Tsang A."/>
            <person name="Wiebenga A."/>
            <person name="Young D."/>
            <person name="Pisabarro A."/>
            <person name="Eastwood D.C."/>
            <person name="Martin F."/>
            <person name="Cullen D."/>
            <person name="Grigoriev I.V."/>
            <person name="Hibbett D.S."/>
        </authorList>
    </citation>
    <scope>NUCLEOTIDE SEQUENCE [LARGE SCALE GENOMIC DNA]</scope>
    <source>
        <strain evidence="4">RWD-64-598 SS2</strain>
    </source>
</reference>
<dbReference type="EMBL" id="JH711584">
    <property type="protein sequence ID" value="EIW77324.1"/>
    <property type="molecule type" value="Genomic_DNA"/>
</dbReference>
<accession>A0A5M3MEV0</accession>